<name>A0A0K0CWT2_ANGCA</name>
<reference evidence="2" key="2">
    <citation type="submission" date="2017-02" db="UniProtKB">
        <authorList>
            <consortium name="WormBaseParasite"/>
        </authorList>
    </citation>
    <scope>IDENTIFICATION</scope>
</reference>
<protein>
    <submittedName>
        <fullName evidence="2">Uncharacterized protein</fullName>
    </submittedName>
</protein>
<accession>A0A0K0CWT2</accession>
<organism evidence="1 2">
    <name type="scientific">Angiostrongylus cantonensis</name>
    <name type="common">Rat lungworm</name>
    <dbReference type="NCBI Taxonomy" id="6313"/>
    <lineage>
        <taxon>Eukaryota</taxon>
        <taxon>Metazoa</taxon>
        <taxon>Ecdysozoa</taxon>
        <taxon>Nematoda</taxon>
        <taxon>Chromadorea</taxon>
        <taxon>Rhabditida</taxon>
        <taxon>Rhabditina</taxon>
        <taxon>Rhabditomorpha</taxon>
        <taxon>Strongyloidea</taxon>
        <taxon>Metastrongylidae</taxon>
        <taxon>Angiostrongylus</taxon>
    </lineage>
</organism>
<sequence length="91" mass="10276">MDLYEPLGDQNNIVDAPPISLKQKGTPEAKVVPLEVEPAEDAVFFNVGQNLCYRKIYAFLARLLNCILTVDGFGRIDFAYFTFEVVLVFED</sequence>
<dbReference type="WBParaSite" id="ACAC_0000194301-mRNA-1">
    <property type="protein sequence ID" value="ACAC_0000194301-mRNA-1"/>
    <property type="gene ID" value="ACAC_0000194301"/>
</dbReference>
<evidence type="ECO:0000313" key="2">
    <source>
        <dbReference type="WBParaSite" id="ACAC_0000194301-mRNA-1"/>
    </source>
</evidence>
<reference evidence="1" key="1">
    <citation type="submission" date="2012-09" db="EMBL/GenBank/DDBJ databases">
        <authorList>
            <person name="Martin A.A."/>
        </authorList>
    </citation>
    <scope>NUCLEOTIDE SEQUENCE</scope>
</reference>
<keyword evidence="1" id="KW-1185">Reference proteome</keyword>
<dbReference type="AlphaFoldDB" id="A0A0K0CWT2"/>
<proteinExistence type="predicted"/>
<dbReference type="Proteomes" id="UP000035642">
    <property type="component" value="Unassembled WGS sequence"/>
</dbReference>
<evidence type="ECO:0000313" key="1">
    <source>
        <dbReference type="Proteomes" id="UP000035642"/>
    </source>
</evidence>